<dbReference type="Proteomes" id="UP000229433">
    <property type="component" value="Unassembled WGS sequence"/>
</dbReference>
<organism evidence="2 3">
    <name type="scientific">Leeuwenhoekiella nanhaiensis</name>
    <dbReference type="NCBI Taxonomy" id="1655491"/>
    <lineage>
        <taxon>Bacteria</taxon>
        <taxon>Pseudomonadati</taxon>
        <taxon>Bacteroidota</taxon>
        <taxon>Flavobacteriia</taxon>
        <taxon>Flavobacteriales</taxon>
        <taxon>Flavobacteriaceae</taxon>
        <taxon>Leeuwenhoekiella</taxon>
    </lineage>
</organism>
<feature type="signal peptide" evidence="1">
    <location>
        <begin position="1"/>
        <end position="19"/>
    </location>
</feature>
<dbReference type="RefSeq" id="WP_099647689.1">
    <property type="nucleotide sequence ID" value="NZ_KZ319308.1"/>
</dbReference>
<dbReference type="EMBL" id="NQXA01000029">
    <property type="protein sequence ID" value="PHQ27810.1"/>
    <property type="molecule type" value="Genomic_DNA"/>
</dbReference>
<comment type="caution">
    <text evidence="2">The sequence shown here is derived from an EMBL/GenBank/DDBJ whole genome shotgun (WGS) entry which is preliminary data.</text>
</comment>
<proteinExistence type="predicted"/>
<evidence type="ECO:0000313" key="3">
    <source>
        <dbReference type="Proteomes" id="UP000229433"/>
    </source>
</evidence>
<gene>
    <name evidence="2" type="ORF">CJ305_18125</name>
</gene>
<dbReference type="OrthoDB" id="1443060at2"/>
<reference evidence="2 3" key="1">
    <citation type="submission" date="2017-08" db="EMBL/GenBank/DDBJ databases">
        <title>The whole genome shortgun sequences of strain Leeuwenhoekiella nanhaiensis G18 from the South China Sea.</title>
        <authorList>
            <person name="Liu Q."/>
        </authorList>
    </citation>
    <scope>NUCLEOTIDE SEQUENCE [LARGE SCALE GENOMIC DNA]</scope>
    <source>
        <strain evidence="2 3">G18</strain>
    </source>
</reference>
<sequence length="280" mass="32143">MYSRFLILLLTLFTIPSFAQIPTEHYRTKIKELKTKTEYKAFWDSIVQLDQQVLMKTGPVKKFDSLSIDLMVRTALMFEQHGVEAYNVYSPAPVLNFVHSSVSESLLAFWPIITDCVNAGDGAITQMGGGFPAYQLESISLSFYSYSLFQKDDKYPALLEKLNPYSEIAVIPNLLKAFEKHKATQALQKLKTLNSWYVEELKGLLDERTFSIVLLEDDALYITRSHYRHKLNLVSETPSKKIYRIENEPFGWTYDLSTAGDLKLLDQFGNELMAYTQAEK</sequence>
<name>A0A2G1VMI5_9FLAO</name>
<keyword evidence="3" id="KW-1185">Reference proteome</keyword>
<dbReference type="AlphaFoldDB" id="A0A2G1VMI5"/>
<keyword evidence="1" id="KW-0732">Signal</keyword>
<evidence type="ECO:0000313" key="2">
    <source>
        <dbReference type="EMBL" id="PHQ27810.1"/>
    </source>
</evidence>
<protein>
    <submittedName>
        <fullName evidence="2">Uncharacterized protein</fullName>
    </submittedName>
</protein>
<evidence type="ECO:0000256" key="1">
    <source>
        <dbReference type="SAM" id="SignalP"/>
    </source>
</evidence>
<feature type="chain" id="PRO_5013787092" evidence="1">
    <location>
        <begin position="20"/>
        <end position="280"/>
    </location>
</feature>
<accession>A0A2G1VMI5</accession>